<feature type="compositionally biased region" description="Low complexity" evidence="1">
    <location>
        <begin position="157"/>
        <end position="169"/>
    </location>
</feature>
<feature type="region of interest" description="Disordered" evidence="1">
    <location>
        <begin position="82"/>
        <end position="172"/>
    </location>
</feature>
<organism evidence="2 3">
    <name type="scientific">Colletotrichum sojae</name>
    <dbReference type="NCBI Taxonomy" id="2175907"/>
    <lineage>
        <taxon>Eukaryota</taxon>
        <taxon>Fungi</taxon>
        <taxon>Dikarya</taxon>
        <taxon>Ascomycota</taxon>
        <taxon>Pezizomycotina</taxon>
        <taxon>Sordariomycetes</taxon>
        <taxon>Hypocreomycetidae</taxon>
        <taxon>Glomerellales</taxon>
        <taxon>Glomerellaceae</taxon>
        <taxon>Colletotrichum</taxon>
        <taxon>Colletotrichum orchidearum species complex</taxon>
    </lineage>
</organism>
<accession>A0A8H6MTV4</accession>
<evidence type="ECO:0000313" key="2">
    <source>
        <dbReference type="EMBL" id="KAF6807991.1"/>
    </source>
</evidence>
<dbReference type="AlphaFoldDB" id="A0A8H6MTV4"/>
<reference evidence="2 3" key="1">
    <citation type="journal article" date="2020" name="Phytopathology">
        <title>Genome Sequence Resources of Colletotrichum truncatum, C. plurivorum, C. musicola, and C. sojae: Four Species Pathogenic to Soybean (Glycine max).</title>
        <authorList>
            <person name="Rogerio F."/>
            <person name="Boufleur T.R."/>
            <person name="Ciampi-Guillardi M."/>
            <person name="Sukno S.A."/>
            <person name="Thon M.R."/>
            <person name="Massola Junior N.S."/>
            <person name="Baroncelli R."/>
        </authorList>
    </citation>
    <scope>NUCLEOTIDE SEQUENCE [LARGE SCALE GENOMIC DNA]</scope>
    <source>
        <strain evidence="2 3">LFN0009</strain>
    </source>
</reference>
<feature type="compositionally biased region" description="Polar residues" evidence="1">
    <location>
        <begin position="147"/>
        <end position="156"/>
    </location>
</feature>
<sequence length="198" mass="22334">MGSYAQDIWDSVLAHCGYQSEEEYARTHRRHAVYTKSCYTRAVFEELWEGMEHLCPYYKDEELGLDEASLASSRSRRRLPKMSRFSEISSEDPETEESCTESSEAELAHHHDEPDVNDRDGKTGESLDGTSTGFADGLEERREQQPLLRTSVENWLSASNTPSNSSAAPVEGYEEPPASFAIWAGGNMPEEVFENPWA</sequence>
<comment type="caution">
    <text evidence="2">The sequence shown here is derived from an EMBL/GenBank/DDBJ whole genome shotgun (WGS) entry which is preliminary data.</text>
</comment>
<evidence type="ECO:0000313" key="3">
    <source>
        <dbReference type="Proteomes" id="UP000652219"/>
    </source>
</evidence>
<proteinExistence type="predicted"/>
<dbReference type="Proteomes" id="UP000652219">
    <property type="component" value="Unassembled WGS sequence"/>
</dbReference>
<keyword evidence="3" id="KW-1185">Reference proteome</keyword>
<feature type="compositionally biased region" description="Acidic residues" evidence="1">
    <location>
        <begin position="89"/>
        <end position="99"/>
    </location>
</feature>
<name>A0A8H6MTV4_9PEZI</name>
<dbReference type="EMBL" id="WIGN01000126">
    <property type="protein sequence ID" value="KAF6807991.1"/>
    <property type="molecule type" value="Genomic_DNA"/>
</dbReference>
<gene>
    <name evidence="2" type="ORF">CSOJ01_07841</name>
</gene>
<evidence type="ECO:0000256" key="1">
    <source>
        <dbReference type="SAM" id="MobiDB-lite"/>
    </source>
</evidence>
<feature type="compositionally biased region" description="Basic and acidic residues" evidence="1">
    <location>
        <begin position="106"/>
        <end position="125"/>
    </location>
</feature>
<protein>
    <submittedName>
        <fullName evidence="2">Ankyrin repeat protein</fullName>
    </submittedName>
</protein>